<sequence>WSSPRYGSKPNTSCHHDGSKSDTVTLSTLLTSPVDIGNKGKLLQCGDKVVNLSLAKSIPKNRTDGAPHGPD</sequence>
<proteinExistence type="predicted"/>
<reference evidence="2" key="2">
    <citation type="submission" date="2023-04" db="EMBL/GenBank/DDBJ databases">
        <authorList>
            <person name="Bu L."/>
            <person name="Lu L."/>
            <person name="Laidemitt M.R."/>
            <person name="Zhang S.M."/>
            <person name="Mutuku M."/>
            <person name="Mkoji G."/>
            <person name="Steinauer M."/>
            <person name="Loker E.S."/>
        </authorList>
    </citation>
    <scope>NUCLEOTIDE SEQUENCE</scope>
    <source>
        <strain evidence="2">KasaAsao</strain>
        <tissue evidence="2">Whole Snail</tissue>
    </source>
</reference>
<name>A0AAD8FDA4_BIOPF</name>
<dbReference type="EMBL" id="JASAOG010000045">
    <property type="protein sequence ID" value="KAK0058969.1"/>
    <property type="molecule type" value="Genomic_DNA"/>
</dbReference>
<comment type="caution">
    <text evidence="2">The sequence shown here is derived from an EMBL/GenBank/DDBJ whole genome shotgun (WGS) entry which is preliminary data.</text>
</comment>
<dbReference type="AlphaFoldDB" id="A0AAD8FDA4"/>
<evidence type="ECO:0000313" key="3">
    <source>
        <dbReference type="Proteomes" id="UP001233172"/>
    </source>
</evidence>
<protein>
    <submittedName>
        <fullName evidence="2">Uncharacterized protein</fullName>
    </submittedName>
</protein>
<evidence type="ECO:0000256" key="1">
    <source>
        <dbReference type="SAM" id="MobiDB-lite"/>
    </source>
</evidence>
<evidence type="ECO:0000313" key="2">
    <source>
        <dbReference type="EMBL" id="KAK0058969.1"/>
    </source>
</evidence>
<organism evidence="2 3">
    <name type="scientific">Biomphalaria pfeifferi</name>
    <name type="common">Bloodfluke planorb</name>
    <name type="synonym">Freshwater snail</name>
    <dbReference type="NCBI Taxonomy" id="112525"/>
    <lineage>
        <taxon>Eukaryota</taxon>
        <taxon>Metazoa</taxon>
        <taxon>Spiralia</taxon>
        <taxon>Lophotrochozoa</taxon>
        <taxon>Mollusca</taxon>
        <taxon>Gastropoda</taxon>
        <taxon>Heterobranchia</taxon>
        <taxon>Euthyneura</taxon>
        <taxon>Panpulmonata</taxon>
        <taxon>Hygrophila</taxon>
        <taxon>Lymnaeoidea</taxon>
        <taxon>Planorbidae</taxon>
        <taxon>Biomphalaria</taxon>
    </lineage>
</organism>
<accession>A0AAD8FDA4</accession>
<feature type="compositionally biased region" description="Polar residues" evidence="1">
    <location>
        <begin position="1"/>
        <end position="13"/>
    </location>
</feature>
<feature type="region of interest" description="Disordered" evidence="1">
    <location>
        <begin position="1"/>
        <end position="21"/>
    </location>
</feature>
<gene>
    <name evidence="2" type="ORF">Bpfe_011579</name>
</gene>
<dbReference type="Proteomes" id="UP001233172">
    <property type="component" value="Unassembled WGS sequence"/>
</dbReference>
<reference evidence="2" key="1">
    <citation type="journal article" date="2023" name="PLoS Negl. Trop. Dis.">
        <title>A genome sequence for Biomphalaria pfeifferi, the major vector snail for the human-infecting parasite Schistosoma mansoni.</title>
        <authorList>
            <person name="Bu L."/>
            <person name="Lu L."/>
            <person name="Laidemitt M.R."/>
            <person name="Zhang S.M."/>
            <person name="Mutuku M."/>
            <person name="Mkoji G."/>
            <person name="Steinauer M."/>
            <person name="Loker E.S."/>
        </authorList>
    </citation>
    <scope>NUCLEOTIDE SEQUENCE</scope>
    <source>
        <strain evidence="2">KasaAsao</strain>
    </source>
</reference>
<keyword evidence="3" id="KW-1185">Reference proteome</keyword>
<feature type="non-terminal residue" evidence="2">
    <location>
        <position position="1"/>
    </location>
</feature>